<evidence type="ECO:0000259" key="8">
    <source>
        <dbReference type="Pfam" id="PF00933"/>
    </source>
</evidence>
<keyword evidence="6" id="KW-0326">Glycosidase</keyword>
<dbReference type="InterPro" id="IPR017853">
    <property type="entry name" value="GH"/>
</dbReference>
<dbReference type="GO" id="GO:0008422">
    <property type="term" value="F:beta-glucosidase activity"/>
    <property type="evidence" value="ECO:0007669"/>
    <property type="project" value="UniProtKB-EC"/>
</dbReference>
<dbReference type="RefSeq" id="WP_132013687.1">
    <property type="nucleotide sequence ID" value="NZ_SLUN01000007.1"/>
</dbReference>
<dbReference type="Proteomes" id="UP000295008">
    <property type="component" value="Unassembled WGS sequence"/>
</dbReference>
<evidence type="ECO:0000256" key="1">
    <source>
        <dbReference type="ARBA" id="ARBA00000448"/>
    </source>
</evidence>
<dbReference type="InterPro" id="IPR001764">
    <property type="entry name" value="Glyco_hydro_3_N"/>
</dbReference>
<evidence type="ECO:0000256" key="4">
    <source>
        <dbReference type="ARBA" id="ARBA00022729"/>
    </source>
</evidence>
<dbReference type="SUPFAM" id="SSF51445">
    <property type="entry name" value="(Trans)glycosidases"/>
    <property type="match status" value="1"/>
</dbReference>
<evidence type="ECO:0000256" key="7">
    <source>
        <dbReference type="SAM" id="SignalP"/>
    </source>
</evidence>
<evidence type="ECO:0000256" key="3">
    <source>
        <dbReference type="ARBA" id="ARBA00012744"/>
    </source>
</evidence>
<gene>
    <name evidence="9" type="ORF">EDC14_10072</name>
</gene>
<dbReference type="OrthoDB" id="9805821at2"/>
<accession>A0A4R1RZ65</accession>
<dbReference type="GO" id="GO:0009251">
    <property type="term" value="P:glucan catabolic process"/>
    <property type="evidence" value="ECO:0007669"/>
    <property type="project" value="TreeGrafter"/>
</dbReference>
<dbReference type="InterPro" id="IPR036962">
    <property type="entry name" value="Glyco_hydro_3_N_sf"/>
</dbReference>
<evidence type="ECO:0000256" key="2">
    <source>
        <dbReference type="ARBA" id="ARBA00005336"/>
    </source>
</evidence>
<proteinExistence type="inferred from homology"/>
<feature type="domain" description="Glycoside hydrolase family 3 N-terminal" evidence="8">
    <location>
        <begin position="133"/>
        <end position="470"/>
    </location>
</feature>
<sequence>MKSKRFLVQLLLGMVLVSQIMLASMANAEAVRAKYTTKEIHDGKTTYILVTNPNHGKTLGYSKTSGVKLLEKVAGRYTYAFKDLNRNGKLDQWEDWRLDDTTRAKDLASQLSIPEIAGLMLFSAHERKIEEGLTDAQKSYLAKDNLRAVLNAGSNNVKAAVQWNNEMQAYVEGLACPIPVNFSSDPRSTAGSGDQYSNAISGKDVSLWPSNLGLAATFDTGIMYQFAKMVSEEYRAMGIATALGPQIDLATEPRWLRVSGTFGEDVKLATDMTRAYVDGSQSTYDKNGKDLGWGSNSINCMIKHWPGDGPGEGGRESHRNSGPYAVYPGNHFKEHLIPFIKGGLQLPGATRTAAAVMTSYSIGIAGNGSPIGSGRVGTAYDHVKMDLLRKDQNFDGVVCTDWSVTRTTGWGVENNTEVERHYKILMAGSDMFGGNNDVKPVIEAYRMMEYNFGKEWARRRFEKSAVRILKLMLAPGLFENPYLDLDHSLKVVGNQAKRAAGYQAQLSSIVMVKNSNHLIQAADGSAAKKKVYIPMTFTDSIPGMFNSKTEPVWSETISIEIAKKYFREVITDIPIKDANGKISGYQTPDLSDVDLVLVGMHSPNNGTNFSYAGLKTDKDGNRTFYPLSLQYSTYTATEGRKKSIAGDLLKDGQLENRSYNGQQSNVYNSYNLTAFLNAKRAVEKTHRNIPMIACVKASNPLCFGEFEPFCGAIVIGFSVSDAALLDVVTGKFEPRGLLPMQMPQDMAAVEKQLEDVGHDLKCYTDAHGNVYDFAFGLNYQGIIQDKRVAKYKNDAR</sequence>
<evidence type="ECO:0000256" key="5">
    <source>
        <dbReference type="ARBA" id="ARBA00022801"/>
    </source>
</evidence>
<feature type="chain" id="PRO_5020983136" description="beta-glucosidase" evidence="7">
    <location>
        <begin position="29"/>
        <end position="796"/>
    </location>
</feature>
<protein>
    <recommendedName>
        <fullName evidence="3">beta-glucosidase</fullName>
        <ecNumber evidence="3">3.2.1.21</ecNumber>
    </recommendedName>
</protein>
<dbReference type="InterPro" id="IPR051915">
    <property type="entry name" value="Cellulose_Degrad_GH3"/>
</dbReference>
<dbReference type="PRINTS" id="PR00133">
    <property type="entry name" value="GLHYDRLASE3"/>
</dbReference>
<dbReference type="AlphaFoldDB" id="A0A4R1RZ65"/>
<comment type="catalytic activity">
    <reaction evidence="1">
        <text>Hydrolysis of terminal, non-reducing beta-D-glucosyl residues with release of beta-D-glucose.</text>
        <dbReference type="EC" id="3.2.1.21"/>
    </reaction>
</comment>
<dbReference type="PANTHER" id="PTHR30620">
    <property type="entry name" value="PERIPLASMIC BETA-GLUCOSIDASE-RELATED"/>
    <property type="match status" value="1"/>
</dbReference>
<dbReference type="EMBL" id="SLUN01000007">
    <property type="protein sequence ID" value="TCL71540.1"/>
    <property type="molecule type" value="Genomic_DNA"/>
</dbReference>
<organism evidence="9 10">
    <name type="scientific">Hydrogenispora ethanolica</name>
    <dbReference type="NCBI Taxonomy" id="1082276"/>
    <lineage>
        <taxon>Bacteria</taxon>
        <taxon>Bacillati</taxon>
        <taxon>Bacillota</taxon>
        <taxon>Hydrogenispora</taxon>
    </lineage>
</organism>
<dbReference type="PANTHER" id="PTHR30620:SF16">
    <property type="entry name" value="LYSOSOMAL BETA GLUCOSIDASE"/>
    <property type="match status" value="1"/>
</dbReference>
<dbReference type="Gene3D" id="3.20.20.300">
    <property type="entry name" value="Glycoside hydrolase, family 3, N-terminal domain"/>
    <property type="match status" value="1"/>
</dbReference>
<keyword evidence="4 7" id="KW-0732">Signal</keyword>
<dbReference type="EC" id="3.2.1.21" evidence="3"/>
<evidence type="ECO:0000313" key="10">
    <source>
        <dbReference type="Proteomes" id="UP000295008"/>
    </source>
</evidence>
<evidence type="ECO:0000256" key="6">
    <source>
        <dbReference type="ARBA" id="ARBA00023295"/>
    </source>
</evidence>
<dbReference type="SUPFAM" id="SSF52279">
    <property type="entry name" value="Beta-D-glucan exohydrolase, C-terminal domain"/>
    <property type="match status" value="1"/>
</dbReference>
<reference evidence="9 10" key="1">
    <citation type="submission" date="2019-03" db="EMBL/GenBank/DDBJ databases">
        <title>Genomic Encyclopedia of Type Strains, Phase IV (KMG-IV): sequencing the most valuable type-strain genomes for metagenomic binning, comparative biology and taxonomic classification.</title>
        <authorList>
            <person name="Goeker M."/>
        </authorList>
    </citation>
    <scope>NUCLEOTIDE SEQUENCE [LARGE SCALE GENOMIC DNA]</scope>
    <source>
        <strain evidence="9 10">LX-B</strain>
    </source>
</reference>
<dbReference type="Gene3D" id="3.40.50.1700">
    <property type="entry name" value="Glycoside hydrolase family 3 C-terminal domain"/>
    <property type="match status" value="1"/>
</dbReference>
<name>A0A4R1RZ65_HYDET</name>
<comment type="similarity">
    <text evidence="2">Belongs to the glycosyl hydrolase 3 family.</text>
</comment>
<dbReference type="InterPro" id="IPR036881">
    <property type="entry name" value="Glyco_hydro_3_C_sf"/>
</dbReference>
<dbReference type="Pfam" id="PF00933">
    <property type="entry name" value="Glyco_hydro_3"/>
    <property type="match status" value="1"/>
</dbReference>
<feature type="signal peptide" evidence="7">
    <location>
        <begin position="1"/>
        <end position="28"/>
    </location>
</feature>
<comment type="caution">
    <text evidence="9">The sequence shown here is derived from an EMBL/GenBank/DDBJ whole genome shotgun (WGS) entry which is preliminary data.</text>
</comment>
<keyword evidence="5" id="KW-0378">Hydrolase</keyword>
<keyword evidence="10" id="KW-1185">Reference proteome</keyword>
<evidence type="ECO:0000313" key="9">
    <source>
        <dbReference type="EMBL" id="TCL71540.1"/>
    </source>
</evidence>